<dbReference type="InterPro" id="IPR001633">
    <property type="entry name" value="EAL_dom"/>
</dbReference>
<comment type="caution">
    <text evidence="4">The sequence shown here is derived from an EMBL/GenBank/DDBJ whole genome shotgun (WGS) entry which is preliminary data.</text>
</comment>
<gene>
    <name evidence="4" type="ORF">E3C22_14985</name>
</gene>
<dbReference type="InterPro" id="IPR043128">
    <property type="entry name" value="Rev_trsase/Diguanyl_cyclase"/>
</dbReference>
<dbReference type="FunFam" id="3.30.70.270:FF:000001">
    <property type="entry name" value="Diguanylate cyclase domain protein"/>
    <property type="match status" value="1"/>
</dbReference>
<dbReference type="PROSITE" id="PS50887">
    <property type="entry name" value="GGDEF"/>
    <property type="match status" value="1"/>
</dbReference>
<dbReference type="Gene3D" id="3.20.20.450">
    <property type="entry name" value="EAL domain"/>
    <property type="match status" value="1"/>
</dbReference>
<dbReference type="InterPro" id="IPR035919">
    <property type="entry name" value="EAL_sf"/>
</dbReference>
<dbReference type="Pfam" id="PF00563">
    <property type="entry name" value="EAL"/>
    <property type="match status" value="1"/>
</dbReference>
<dbReference type="GO" id="GO:0071111">
    <property type="term" value="F:cyclic-guanylate-specific phosphodiesterase activity"/>
    <property type="evidence" value="ECO:0007669"/>
    <property type="project" value="InterPro"/>
</dbReference>
<dbReference type="Proteomes" id="UP000298179">
    <property type="component" value="Unassembled WGS sequence"/>
</dbReference>
<dbReference type="Pfam" id="PF00990">
    <property type="entry name" value="GGDEF"/>
    <property type="match status" value="1"/>
</dbReference>
<dbReference type="PANTHER" id="PTHR33121:SF70">
    <property type="entry name" value="SIGNALING PROTEIN YKOW"/>
    <property type="match status" value="1"/>
</dbReference>
<accession>A0A4Y8RHR2</accession>
<dbReference type="SMART" id="SM00052">
    <property type="entry name" value="EAL"/>
    <property type="match status" value="1"/>
</dbReference>
<dbReference type="SUPFAM" id="SSF141868">
    <property type="entry name" value="EAL domain-like"/>
    <property type="match status" value="1"/>
</dbReference>
<evidence type="ECO:0000313" key="4">
    <source>
        <dbReference type="EMBL" id="TFF21956.1"/>
    </source>
</evidence>
<dbReference type="InterPro" id="IPR029787">
    <property type="entry name" value="Nucleotide_cyclase"/>
</dbReference>
<keyword evidence="5" id="KW-1185">Reference proteome</keyword>
<feature type="transmembrane region" description="Helical" evidence="1">
    <location>
        <begin position="46"/>
        <end position="65"/>
    </location>
</feature>
<dbReference type="SUPFAM" id="SSF55073">
    <property type="entry name" value="Nucleotide cyclase"/>
    <property type="match status" value="1"/>
</dbReference>
<feature type="transmembrane region" description="Helical" evidence="1">
    <location>
        <begin position="152"/>
        <end position="172"/>
    </location>
</feature>
<dbReference type="Gene3D" id="3.30.70.270">
    <property type="match status" value="1"/>
</dbReference>
<dbReference type="RefSeq" id="WP_134762839.1">
    <property type="nucleotide sequence ID" value="NZ_SOZD01000004.1"/>
</dbReference>
<keyword evidence="1" id="KW-0472">Membrane</keyword>
<feature type="transmembrane region" description="Helical" evidence="1">
    <location>
        <begin position="178"/>
        <end position="198"/>
    </location>
</feature>
<evidence type="ECO:0000259" key="3">
    <source>
        <dbReference type="PROSITE" id="PS50887"/>
    </source>
</evidence>
<feature type="domain" description="EAL" evidence="2">
    <location>
        <begin position="409"/>
        <end position="658"/>
    </location>
</feature>
<dbReference type="OrthoDB" id="9814202at2"/>
<dbReference type="SMART" id="SM00267">
    <property type="entry name" value="GGDEF"/>
    <property type="match status" value="1"/>
</dbReference>
<dbReference type="CDD" id="cd01949">
    <property type="entry name" value="GGDEF"/>
    <property type="match status" value="1"/>
</dbReference>
<feature type="transmembrane region" description="Helical" evidence="1">
    <location>
        <begin position="127"/>
        <end position="147"/>
    </location>
</feature>
<dbReference type="PANTHER" id="PTHR33121">
    <property type="entry name" value="CYCLIC DI-GMP PHOSPHODIESTERASE PDEF"/>
    <property type="match status" value="1"/>
</dbReference>
<protein>
    <submittedName>
        <fullName evidence="4">Phosphodiesterase</fullName>
    </submittedName>
</protein>
<keyword evidence="1" id="KW-0812">Transmembrane</keyword>
<feature type="transmembrane region" description="Helical" evidence="1">
    <location>
        <begin position="71"/>
        <end position="88"/>
    </location>
</feature>
<evidence type="ECO:0000259" key="2">
    <source>
        <dbReference type="PROSITE" id="PS50883"/>
    </source>
</evidence>
<reference evidence="4 5" key="1">
    <citation type="submission" date="2019-03" db="EMBL/GenBank/DDBJ databases">
        <title>Jiella endophytica sp. nov., a novel endophytic bacterium isolated from root of Ficus microcarpa Linn. f.</title>
        <authorList>
            <person name="Tuo L."/>
        </authorList>
    </citation>
    <scope>NUCLEOTIDE SEQUENCE [LARGE SCALE GENOMIC DNA]</scope>
    <source>
        <strain evidence="4 5">CBS5Q-3</strain>
    </source>
</reference>
<evidence type="ECO:0000256" key="1">
    <source>
        <dbReference type="SAM" id="Phobius"/>
    </source>
</evidence>
<organism evidence="4 5">
    <name type="scientific">Jiella endophytica</name>
    <dbReference type="NCBI Taxonomy" id="2558362"/>
    <lineage>
        <taxon>Bacteria</taxon>
        <taxon>Pseudomonadati</taxon>
        <taxon>Pseudomonadota</taxon>
        <taxon>Alphaproteobacteria</taxon>
        <taxon>Hyphomicrobiales</taxon>
        <taxon>Aurantimonadaceae</taxon>
        <taxon>Jiella</taxon>
    </lineage>
</organism>
<dbReference type="CDD" id="cd01948">
    <property type="entry name" value="EAL"/>
    <property type="match status" value="1"/>
</dbReference>
<feature type="transmembrane region" description="Helical" evidence="1">
    <location>
        <begin position="100"/>
        <end position="121"/>
    </location>
</feature>
<dbReference type="EMBL" id="SOZD01000004">
    <property type="protein sequence ID" value="TFF21956.1"/>
    <property type="molecule type" value="Genomic_DNA"/>
</dbReference>
<evidence type="ECO:0000313" key="5">
    <source>
        <dbReference type="Proteomes" id="UP000298179"/>
    </source>
</evidence>
<keyword evidence="1" id="KW-1133">Transmembrane helix</keyword>
<sequence>MAEAEDELRDRVERALSGERWRPADPDLYRMFEASTDQVDRASTRVGVRAAVACFVLFGSFDLWLFPDVGWMSVAVRFAIGVLFLGIVEWQVSRGRSMASINATCAFGLAVAALGWLLVAARTGAQMSFAEFIIFGTVFVVSSSLFFRIRFWVGALSSTSITVLFACAAIGADVDLGFKIILVTFFVFFLGLALYLSWQLAAERYVTFLNATRAQLNEMDVREKGEQLARIANTDHLTGLKNRRAVVQEYDVFRELWLRDGRPIGVILIDVDHFKAFNDYYGHQSGDYCLVDVGRALQGAAAAAGGVLGRYGGEEFIAFAHVADRDALYQFAESVRRAVEALALPHSRRRDGTSVVTVSIGASITRPDESSDLERMCSEADNALYSAKANGRNGTHLFDPKAPQTDNEDRNLAIIVAQAVERDLLSLVYQPIIDVSTNEVHAVEALMRLRDIDGMTIAPSAFIPVAERTGAIVQLGRWAVRRACSEILARGLAPKVSVNVSAFQLREASFPLFVAGVLAEFGLEPSTLALEITEGFDIASDSTVIQAVVALRRAGVEVWLDDFGTGYAGLSWLQAVDFTLVKIDQRFLQACETEDGARFLQDILTLVNNRGLTVVLEGVETAAQLAFLKKFGVRLAQGYHLGRPCASDMLSAVKAPAKAARAR</sequence>
<name>A0A4Y8RHR2_9HYPH</name>
<proteinExistence type="predicted"/>
<dbReference type="InterPro" id="IPR050706">
    <property type="entry name" value="Cyclic-di-GMP_PDE-like"/>
</dbReference>
<dbReference type="AlphaFoldDB" id="A0A4Y8RHR2"/>
<dbReference type="InterPro" id="IPR000160">
    <property type="entry name" value="GGDEF_dom"/>
</dbReference>
<dbReference type="NCBIfam" id="TIGR00254">
    <property type="entry name" value="GGDEF"/>
    <property type="match status" value="1"/>
</dbReference>
<feature type="domain" description="GGDEF" evidence="3">
    <location>
        <begin position="262"/>
        <end position="400"/>
    </location>
</feature>
<dbReference type="PROSITE" id="PS50883">
    <property type="entry name" value="EAL"/>
    <property type="match status" value="1"/>
</dbReference>